<sequence length="146" mass="17120">MLQLPVEIRLEIYRHLTVLTLLQLTQTHPKLRAEIRSTPKLYTSSRHYDPCYRIAAETDGHTRIDPNPGHALTKADIYSLADEEELRLWQRLYHRGWITKQQCCERCLEMSGCDTIKADDGLSESEFLDWDSVCFDCQYEEERAQS</sequence>
<reference evidence="2 3" key="1">
    <citation type="journal article" date="2018" name="Nat. Ecol. Evol.">
        <title>Pezizomycetes genomes reveal the molecular basis of ectomycorrhizal truffle lifestyle.</title>
        <authorList>
            <person name="Murat C."/>
            <person name="Payen T."/>
            <person name="Noel B."/>
            <person name="Kuo A."/>
            <person name="Morin E."/>
            <person name="Chen J."/>
            <person name="Kohler A."/>
            <person name="Krizsan K."/>
            <person name="Balestrini R."/>
            <person name="Da Silva C."/>
            <person name="Montanini B."/>
            <person name="Hainaut M."/>
            <person name="Levati E."/>
            <person name="Barry K.W."/>
            <person name="Belfiori B."/>
            <person name="Cichocki N."/>
            <person name="Clum A."/>
            <person name="Dockter R.B."/>
            <person name="Fauchery L."/>
            <person name="Guy J."/>
            <person name="Iotti M."/>
            <person name="Le Tacon F."/>
            <person name="Lindquist E.A."/>
            <person name="Lipzen A."/>
            <person name="Malagnac F."/>
            <person name="Mello A."/>
            <person name="Molinier V."/>
            <person name="Miyauchi S."/>
            <person name="Poulain J."/>
            <person name="Riccioni C."/>
            <person name="Rubini A."/>
            <person name="Sitrit Y."/>
            <person name="Splivallo R."/>
            <person name="Traeger S."/>
            <person name="Wang M."/>
            <person name="Zifcakova L."/>
            <person name="Wipf D."/>
            <person name="Zambonelli A."/>
            <person name="Paolocci F."/>
            <person name="Nowrousian M."/>
            <person name="Ottonello S."/>
            <person name="Baldrian P."/>
            <person name="Spatafora J.W."/>
            <person name="Henrissat B."/>
            <person name="Nagy L.G."/>
            <person name="Aury J.M."/>
            <person name="Wincker P."/>
            <person name="Grigoriev I.V."/>
            <person name="Bonfante P."/>
            <person name="Martin F.M."/>
        </authorList>
    </citation>
    <scope>NUCLEOTIDE SEQUENCE [LARGE SCALE GENOMIC DNA]</scope>
    <source>
        <strain evidence="2 3">RN42</strain>
    </source>
</reference>
<protein>
    <recommendedName>
        <fullName evidence="1">F-box domain-containing protein</fullName>
    </recommendedName>
</protein>
<evidence type="ECO:0000313" key="3">
    <source>
        <dbReference type="Proteomes" id="UP000275078"/>
    </source>
</evidence>
<keyword evidence="3" id="KW-1185">Reference proteome</keyword>
<evidence type="ECO:0000313" key="2">
    <source>
        <dbReference type="EMBL" id="RPA78381.1"/>
    </source>
</evidence>
<dbReference type="EMBL" id="ML119712">
    <property type="protein sequence ID" value="RPA78381.1"/>
    <property type="molecule type" value="Genomic_DNA"/>
</dbReference>
<name>A0A3N4I2D2_ASCIM</name>
<feature type="domain" description="F-box" evidence="1">
    <location>
        <begin position="1"/>
        <end position="45"/>
    </location>
</feature>
<dbReference type="Proteomes" id="UP000275078">
    <property type="component" value="Unassembled WGS sequence"/>
</dbReference>
<evidence type="ECO:0000259" key="1">
    <source>
        <dbReference type="PROSITE" id="PS50181"/>
    </source>
</evidence>
<proteinExistence type="predicted"/>
<dbReference type="PROSITE" id="PS50181">
    <property type="entry name" value="FBOX"/>
    <property type="match status" value="1"/>
</dbReference>
<organism evidence="2 3">
    <name type="scientific">Ascobolus immersus RN42</name>
    <dbReference type="NCBI Taxonomy" id="1160509"/>
    <lineage>
        <taxon>Eukaryota</taxon>
        <taxon>Fungi</taxon>
        <taxon>Dikarya</taxon>
        <taxon>Ascomycota</taxon>
        <taxon>Pezizomycotina</taxon>
        <taxon>Pezizomycetes</taxon>
        <taxon>Pezizales</taxon>
        <taxon>Ascobolaceae</taxon>
        <taxon>Ascobolus</taxon>
    </lineage>
</organism>
<dbReference type="AlphaFoldDB" id="A0A3N4I2D2"/>
<dbReference type="InterPro" id="IPR001810">
    <property type="entry name" value="F-box_dom"/>
</dbReference>
<accession>A0A3N4I2D2</accession>
<gene>
    <name evidence="2" type="ORF">BJ508DRAFT_416577</name>
</gene>